<reference evidence="4 5" key="1">
    <citation type="submission" date="2023-05" db="EMBL/GenBank/DDBJ databases">
        <title>Lithophilousrod everest ZFBP1038 complete genpme.</title>
        <authorList>
            <person name="Tian M."/>
        </authorList>
    </citation>
    <scope>NUCLEOTIDE SEQUENCE [LARGE SCALE GENOMIC DNA]</scope>
    <source>
        <strain evidence="4 5">ZFBP1038</strain>
    </source>
</reference>
<feature type="domain" description="Cysteinyl-tRNA ligase anticodon binding" evidence="2">
    <location>
        <begin position="179"/>
        <end position="229"/>
    </location>
</feature>
<accession>A0ABY8QX07</accession>
<keyword evidence="5" id="KW-1185">Reference proteome</keyword>
<evidence type="ECO:0000259" key="3">
    <source>
        <dbReference type="Pfam" id="PF23494"/>
    </source>
</evidence>
<organism evidence="4 5">
    <name type="scientific">Saxibacter everestensis</name>
    <dbReference type="NCBI Taxonomy" id="2909229"/>
    <lineage>
        <taxon>Bacteria</taxon>
        <taxon>Bacillati</taxon>
        <taxon>Actinomycetota</taxon>
        <taxon>Actinomycetes</taxon>
        <taxon>Micrococcales</taxon>
        <taxon>Brevibacteriaceae</taxon>
        <taxon>Saxibacter</taxon>
    </lineage>
</organism>
<evidence type="ECO:0000313" key="4">
    <source>
        <dbReference type="EMBL" id="WGW13341.1"/>
    </source>
</evidence>
<protein>
    <recommendedName>
        <fullName evidence="6">DUF308 domain-containing protein</fullName>
    </recommendedName>
</protein>
<evidence type="ECO:0008006" key="6">
    <source>
        <dbReference type="Google" id="ProtNLM"/>
    </source>
</evidence>
<feature type="transmembrane region" description="Helical" evidence="1">
    <location>
        <begin position="69"/>
        <end position="88"/>
    </location>
</feature>
<dbReference type="RefSeq" id="WP_349640160.1">
    <property type="nucleotide sequence ID" value="NZ_CP090958.1"/>
</dbReference>
<dbReference type="Proteomes" id="UP001209083">
    <property type="component" value="Chromosome"/>
</dbReference>
<keyword evidence="1" id="KW-0472">Membrane</keyword>
<dbReference type="InterPro" id="IPR057798">
    <property type="entry name" value="PH_YqeB"/>
</dbReference>
<keyword evidence="1" id="KW-0812">Transmembrane</keyword>
<evidence type="ECO:0000313" key="5">
    <source>
        <dbReference type="Proteomes" id="UP001209083"/>
    </source>
</evidence>
<evidence type="ECO:0000259" key="2">
    <source>
        <dbReference type="Pfam" id="PF23493"/>
    </source>
</evidence>
<dbReference type="Pfam" id="PF23493">
    <property type="entry name" value="CysS_C"/>
    <property type="match status" value="1"/>
</dbReference>
<proteinExistence type="predicted"/>
<dbReference type="InterPro" id="IPR056411">
    <property type="entry name" value="CysS_C"/>
</dbReference>
<dbReference type="EMBL" id="CP090958">
    <property type="protein sequence ID" value="WGW13341.1"/>
    <property type="molecule type" value="Genomic_DNA"/>
</dbReference>
<evidence type="ECO:0000256" key="1">
    <source>
        <dbReference type="SAM" id="Phobius"/>
    </source>
</evidence>
<gene>
    <name evidence="4" type="ORF">LWF01_06120</name>
</gene>
<sequence length="241" mass="26271">MTERPRRREETVVGMRPVEMAVLWGGLPMAGALLGWFVTWLLRKLATVSWIPLPGAAEMALSVLDNVPFAQVGAIVLGVIAGLVLAFISAGEHVVVRVGPERFSVGREDDLQDIPRSAVQIVFIDGKSLVAQDAAGREFVRERGDFDPARLRDAFTDNGYMWAPTDPHAAEFKRWVPDMPGLPTGANALLQARSHAAEKKDSADVRELNAELAKLGVVVRDQNKGQYWRPVSGPCIHSGDA</sequence>
<keyword evidence="1" id="KW-1133">Transmembrane helix</keyword>
<dbReference type="Pfam" id="PF23494">
    <property type="entry name" value="bPH_10"/>
    <property type="match status" value="1"/>
</dbReference>
<name>A0ABY8QX07_9MICO</name>
<feature type="transmembrane region" description="Helical" evidence="1">
    <location>
        <begin position="21"/>
        <end position="42"/>
    </location>
</feature>
<feature type="domain" description="YqeB PH" evidence="3">
    <location>
        <begin position="11"/>
        <end position="163"/>
    </location>
</feature>